<dbReference type="RefSeq" id="WP_115721524.1">
    <property type="nucleotide sequence ID" value="NZ_UGHX01000001.1"/>
</dbReference>
<dbReference type="EMBL" id="UGHX01000001">
    <property type="protein sequence ID" value="STP10754.1"/>
    <property type="molecule type" value="Genomic_DNA"/>
</dbReference>
<dbReference type="InterPro" id="IPR002718">
    <property type="entry name" value="OMP_Helicobacter"/>
</dbReference>
<dbReference type="Proteomes" id="UP000255103">
    <property type="component" value="Unassembled WGS sequence"/>
</dbReference>
<organism evidence="2 3">
    <name type="scientific">Helicobacter cinaedi</name>
    <dbReference type="NCBI Taxonomy" id="213"/>
    <lineage>
        <taxon>Bacteria</taxon>
        <taxon>Pseudomonadati</taxon>
        <taxon>Campylobacterota</taxon>
        <taxon>Epsilonproteobacteria</taxon>
        <taxon>Campylobacterales</taxon>
        <taxon>Helicobacteraceae</taxon>
        <taxon>Helicobacter</taxon>
    </lineage>
</organism>
<dbReference type="Pfam" id="PF01856">
    <property type="entry name" value="HP_OMP"/>
    <property type="match status" value="1"/>
</dbReference>
<dbReference type="AlphaFoldDB" id="A0A377JSF5"/>
<reference evidence="2 3" key="1">
    <citation type="submission" date="2018-06" db="EMBL/GenBank/DDBJ databases">
        <authorList>
            <consortium name="Pathogen Informatics"/>
            <person name="Doyle S."/>
        </authorList>
    </citation>
    <scope>NUCLEOTIDE SEQUENCE [LARGE SCALE GENOMIC DNA]</scope>
    <source>
        <strain evidence="2 3">NCTC12219</strain>
    </source>
</reference>
<accession>A0A377JSF5</accession>
<feature type="chain" id="PRO_5016928185" evidence="1">
    <location>
        <begin position="22"/>
        <end position="219"/>
    </location>
</feature>
<feature type="signal peptide" evidence="1">
    <location>
        <begin position="1"/>
        <end position="21"/>
    </location>
</feature>
<evidence type="ECO:0000313" key="3">
    <source>
        <dbReference type="Proteomes" id="UP000255103"/>
    </source>
</evidence>
<dbReference type="PRINTS" id="PR01776">
    <property type="entry name" value="HPOMPFAMILY"/>
</dbReference>
<dbReference type="Gene3D" id="2.40.160.20">
    <property type="match status" value="1"/>
</dbReference>
<sequence length="219" mass="23020">MKRLLISSIAAMALTSSVVVAEESGAFVGLDLGMSGITDKAKVSAAGVSEEASSSGTGFNVGLVGGYKQFFTDSFGLRYYANLGYLSSGVKDTDTNKTESLNAINYGVNVDALYNFVSSDGMDFGAFLGLGLGAVTWSGKHVDSLKTAFGKTSTTSFDLALNVGLRGVFAKQHGVELAARVPFMGTKIVDGNFDLGADVKVENTITRNYNVGVRYTFSF</sequence>
<gene>
    <name evidence="2" type="ORF">NCTC12219_00634</name>
</gene>
<keyword evidence="1" id="KW-0732">Signal</keyword>
<proteinExistence type="predicted"/>
<dbReference type="InterPro" id="IPR011250">
    <property type="entry name" value="OMP/PagP_B-barrel"/>
</dbReference>
<dbReference type="SUPFAM" id="SSF56925">
    <property type="entry name" value="OMPA-like"/>
    <property type="match status" value="1"/>
</dbReference>
<evidence type="ECO:0000313" key="2">
    <source>
        <dbReference type="EMBL" id="STP10754.1"/>
    </source>
</evidence>
<name>A0A377JSF5_9HELI</name>
<evidence type="ECO:0000256" key="1">
    <source>
        <dbReference type="SAM" id="SignalP"/>
    </source>
</evidence>
<protein>
    <submittedName>
        <fullName evidence="2">Putative Outer membrane protein</fullName>
    </submittedName>
</protein>